<evidence type="ECO:0000256" key="7">
    <source>
        <dbReference type="SAM" id="MobiDB-lite"/>
    </source>
</evidence>
<evidence type="ECO:0000259" key="9">
    <source>
        <dbReference type="Pfam" id="PF25876"/>
    </source>
</evidence>
<keyword evidence="8" id="KW-1133">Transmembrane helix</keyword>
<feature type="region of interest" description="Disordered" evidence="7">
    <location>
        <begin position="1"/>
        <end position="21"/>
    </location>
</feature>
<feature type="compositionally biased region" description="Low complexity" evidence="7">
    <location>
        <begin position="496"/>
        <end position="509"/>
    </location>
</feature>
<feature type="region of interest" description="Disordered" evidence="7">
    <location>
        <begin position="458"/>
        <end position="568"/>
    </location>
</feature>
<keyword evidence="4" id="KW-1003">Cell membrane</keyword>
<comment type="subcellular location">
    <subcellularLocation>
        <location evidence="1">Cell membrane</location>
    </subcellularLocation>
</comment>
<evidence type="ECO:0000259" key="11">
    <source>
        <dbReference type="Pfam" id="PF25944"/>
    </source>
</evidence>
<protein>
    <submittedName>
        <fullName evidence="13">Efflux RND transporter periplasmic adaptor subunit</fullName>
    </submittedName>
</protein>
<feature type="compositionally biased region" description="Basic and acidic residues" evidence="7">
    <location>
        <begin position="535"/>
        <end position="559"/>
    </location>
</feature>
<keyword evidence="3" id="KW-0813">Transport</keyword>
<comment type="similarity">
    <text evidence="2">Belongs to the membrane fusion protein (MFP) (TC 8.A.1) family.</text>
</comment>
<dbReference type="OrthoDB" id="9783047at2"/>
<keyword evidence="14" id="KW-1185">Reference proteome</keyword>
<keyword evidence="5" id="KW-0997">Cell inner membrane</keyword>
<evidence type="ECO:0000256" key="4">
    <source>
        <dbReference type="ARBA" id="ARBA00022475"/>
    </source>
</evidence>
<dbReference type="InterPro" id="IPR058624">
    <property type="entry name" value="MdtA-like_HH"/>
</dbReference>
<proteinExistence type="inferred from homology"/>
<dbReference type="EMBL" id="CP027666">
    <property type="protein sequence ID" value="AVO34639.1"/>
    <property type="molecule type" value="Genomic_DNA"/>
</dbReference>
<feature type="domain" description="Multidrug resistance protein MdtA-like beta-barrel" evidence="11">
    <location>
        <begin position="260"/>
        <end position="342"/>
    </location>
</feature>
<dbReference type="PANTHER" id="PTHR30469:SF12">
    <property type="entry name" value="MULTIDRUG RESISTANCE PROTEIN MDTA"/>
    <property type="match status" value="1"/>
</dbReference>
<name>A0A2S0MFH4_9BURK</name>
<dbReference type="Pfam" id="PF25967">
    <property type="entry name" value="RND-MFP_C"/>
    <property type="match status" value="1"/>
</dbReference>
<keyword evidence="8" id="KW-0812">Transmembrane</keyword>
<evidence type="ECO:0000313" key="14">
    <source>
        <dbReference type="Proteomes" id="UP000239709"/>
    </source>
</evidence>
<dbReference type="Gene3D" id="1.10.287.470">
    <property type="entry name" value="Helix hairpin bin"/>
    <property type="match status" value="1"/>
</dbReference>
<dbReference type="GO" id="GO:1990281">
    <property type="term" value="C:efflux pump complex"/>
    <property type="evidence" value="ECO:0007669"/>
    <property type="project" value="TreeGrafter"/>
</dbReference>
<evidence type="ECO:0000313" key="13">
    <source>
        <dbReference type="EMBL" id="AVO34639.1"/>
    </source>
</evidence>
<dbReference type="AlphaFoldDB" id="A0A2S0MFH4"/>
<dbReference type="InterPro" id="IPR058625">
    <property type="entry name" value="MdtA-like_BSH"/>
</dbReference>
<dbReference type="GO" id="GO:0015562">
    <property type="term" value="F:efflux transmembrane transporter activity"/>
    <property type="evidence" value="ECO:0007669"/>
    <property type="project" value="TreeGrafter"/>
</dbReference>
<evidence type="ECO:0000256" key="8">
    <source>
        <dbReference type="SAM" id="Phobius"/>
    </source>
</evidence>
<keyword evidence="6 8" id="KW-0472">Membrane</keyword>
<accession>A0A2S0MFH4</accession>
<feature type="compositionally biased region" description="Gly residues" evidence="7">
    <location>
        <begin position="510"/>
        <end position="523"/>
    </location>
</feature>
<feature type="domain" description="Multidrug resistance protein MdtA-like alpha-helical hairpin" evidence="9">
    <location>
        <begin position="154"/>
        <end position="223"/>
    </location>
</feature>
<feature type="compositionally biased region" description="Gly residues" evidence="7">
    <location>
        <begin position="478"/>
        <end position="495"/>
    </location>
</feature>
<dbReference type="RefSeq" id="WP_106703191.1">
    <property type="nucleotide sequence ID" value="NZ_CP027666.1"/>
</dbReference>
<dbReference type="InterPro" id="IPR058626">
    <property type="entry name" value="MdtA-like_b-barrel"/>
</dbReference>
<dbReference type="Pfam" id="PF25876">
    <property type="entry name" value="HH_MFP_RND"/>
    <property type="match status" value="1"/>
</dbReference>
<organism evidence="13 14">
    <name type="scientific">Ottowia oryzae</name>
    <dbReference type="NCBI Taxonomy" id="2109914"/>
    <lineage>
        <taxon>Bacteria</taxon>
        <taxon>Pseudomonadati</taxon>
        <taxon>Pseudomonadota</taxon>
        <taxon>Betaproteobacteria</taxon>
        <taxon>Burkholderiales</taxon>
        <taxon>Comamonadaceae</taxon>
        <taxon>Ottowia</taxon>
    </lineage>
</organism>
<reference evidence="13 14" key="1">
    <citation type="submission" date="2018-03" db="EMBL/GenBank/DDBJ databases">
        <title>Genome sequencing of Ottowia sp.</title>
        <authorList>
            <person name="Kim S.-J."/>
            <person name="Heo J."/>
            <person name="Kwon S.-W."/>
        </authorList>
    </citation>
    <scope>NUCLEOTIDE SEQUENCE [LARGE SCALE GENOMIC DNA]</scope>
    <source>
        <strain evidence="13 14">KADR8-3</strain>
    </source>
</reference>
<evidence type="ECO:0000256" key="6">
    <source>
        <dbReference type="ARBA" id="ARBA00023136"/>
    </source>
</evidence>
<dbReference type="InterPro" id="IPR058627">
    <property type="entry name" value="MdtA-like_C"/>
</dbReference>
<feature type="domain" description="Multidrug resistance protein MdtA-like C-terminal permuted SH3" evidence="12">
    <location>
        <begin position="347"/>
        <end position="406"/>
    </location>
</feature>
<evidence type="ECO:0000259" key="12">
    <source>
        <dbReference type="Pfam" id="PF25967"/>
    </source>
</evidence>
<feature type="region of interest" description="Disordered" evidence="7">
    <location>
        <begin position="417"/>
        <end position="444"/>
    </location>
</feature>
<feature type="transmembrane region" description="Helical" evidence="8">
    <location>
        <begin position="30"/>
        <end position="51"/>
    </location>
</feature>
<evidence type="ECO:0000259" key="10">
    <source>
        <dbReference type="Pfam" id="PF25917"/>
    </source>
</evidence>
<dbReference type="PANTHER" id="PTHR30469">
    <property type="entry name" value="MULTIDRUG RESISTANCE PROTEIN MDTA"/>
    <property type="match status" value="1"/>
</dbReference>
<dbReference type="SUPFAM" id="SSF111369">
    <property type="entry name" value="HlyD-like secretion proteins"/>
    <property type="match status" value="1"/>
</dbReference>
<evidence type="ECO:0000256" key="1">
    <source>
        <dbReference type="ARBA" id="ARBA00004236"/>
    </source>
</evidence>
<feature type="domain" description="Multidrug resistance protein MdtA-like barrel-sandwich hybrid" evidence="10">
    <location>
        <begin position="114"/>
        <end position="255"/>
    </location>
</feature>
<gene>
    <name evidence="13" type="ORF">C6570_10685</name>
</gene>
<dbReference type="Pfam" id="PF25944">
    <property type="entry name" value="Beta-barrel_RND"/>
    <property type="match status" value="1"/>
</dbReference>
<dbReference type="Gene3D" id="2.40.50.100">
    <property type="match status" value="1"/>
</dbReference>
<dbReference type="Proteomes" id="UP000239709">
    <property type="component" value="Chromosome"/>
</dbReference>
<dbReference type="NCBIfam" id="TIGR01730">
    <property type="entry name" value="RND_mfp"/>
    <property type="match status" value="1"/>
</dbReference>
<dbReference type="Gene3D" id="2.40.30.170">
    <property type="match status" value="1"/>
</dbReference>
<feature type="region of interest" description="Disordered" evidence="7">
    <location>
        <begin position="60"/>
        <end position="89"/>
    </location>
</feature>
<evidence type="ECO:0000256" key="5">
    <source>
        <dbReference type="ARBA" id="ARBA00022519"/>
    </source>
</evidence>
<evidence type="ECO:0000256" key="2">
    <source>
        <dbReference type="ARBA" id="ARBA00009477"/>
    </source>
</evidence>
<dbReference type="InterPro" id="IPR006143">
    <property type="entry name" value="RND_pump_MFP"/>
</dbReference>
<dbReference type="KEGG" id="otk:C6570_10685"/>
<evidence type="ECO:0000256" key="3">
    <source>
        <dbReference type="ARBA" id="ARBA00022448"/>
    </source>
</evidence>
<dbReference type="Gene3D" id="2.40.420.20">
    <property type="match status" value="1"/>
</dbReference>
<feature type="compositionally biased region" description="Low complexity" evidence="7">
    <location>
        <begin position="425"/>
        <end position="444"/>
    </location>
</feature>
<dbReference type="Pfam" id="PF25917">
    <property type="entry name" value="BSH_RND"/>
    <property type="match status" value="1"/>
</dbReference>
<sequence length="568" mass="56922">MPTPPAPSSAPAISTPAPLPPQVPVRPRRWLGWVLALLLIAALGGGAYWLVQRSKQPAAGAAGAGARGPGGPGPGGPRGAGRGGPSVTVGSAVAQQGELPVLVEALGTVTPQATVALVPQVTGTLTDVLFTEGQNVTKGQLLARIDPRPYEQALAQAKATRARDEAQLAAAQVTLKRYQTLWQQDSIARQDVDTQAALVKQLGATVASDRASEQAAQLNLDHTRIVAPMAGRIGLRAVDPGNLVSSGGSTGIATIAQMDPITVSFAVPQERVPAVVDAQRAGPLTVTAMDRARSQQVGQGVFMTLDNAIDTSTGTVRAKARFANADGRLFPNQFVNVRLQLGNAAGVLVPVTAVRTGPQGDYAYVIDADGVAHTRAVKRGLATVDQTLITQGLQAGERVVTEGGDRVKDGARVQLQAPGAGGAAGAQRPQGRASGPWRRASGAAAAASMASAAGAGTSATNRAPAATGPAQSATENAAGGGIGAGAGTGPAGGAGAAPAAGSGTPAPGAGSQGDAGGNGGHGNGRAAWLNSLPPAERDKIMAMPPEERRAYVRQLREQRQGSGAAPAN</sequence>